<name>A0A7K1TDU0_9BACT</name>
<feature type="signal peptide" evidence="2">
    <location>
        <begin position="1"/>
        <end position="24"/>
    </location>
</feature>
<gene>
    <name evidence="4" type="ORF">GO988_09385</name>
</gene>
<dbReference type="Pfam" id="PF20434">
    <property type="entry name" value="BD-FAE"/>
    <property type="match status" value="1"/>
</dbReference>
<evidence type="ECO:0000313" key="4">
    <source>
        <dbReference type="EMBL" id="MVN76534.1"/>
    </source>
</evidence>
<evidence type="ECO:0000256" key="2">
    <source>
        <dbReference type="SAM" id="SignalP"/>
    </source>
</evidence>
<dbReference type="PANTHER" id="PTHR48081:SF33">
    <property type="entry name" value="KYNURENINE FORMAMIDASE"/>
    <property type="match status" value="1"/>
</dbReference>
<dbReference type="InterPro" id="IPR049492">
    <property type="entry name" value="BD-FAE-like_dom"/>
</dbReference>
<feature type="chain" id="PRO_5029665419" evidence="2">
    <location>
        <begin position="25"/>
        <end position="295"/>
    </location>
</feature>
<proteinExistence type="predicted"/>
<dbReference type="RefSeq" id="WP_157564528.1">
    <property type="nucleotide sequence ID" value="NZ_WQKZ01000002.1"/>
</dbReference>
<reference evidence="4 5" key="1">
    <citation type="submission" date="2019-12" db="EMBL/GenBank/DDBJ databases">
        <title>Hymenobacter sp. HMF4947 Genome sequencing and assembly.</title>
        <authorList>
            <person name="Kang H."/>
            <person name="Cha I."/>
            <person name="Kim H."/>
            <person name="Joh K."/>
        </authorList>
    </citation>
    <scope>NUCLEOTIDE SEQUENCE [LARGE SCALE GENOMIC DNA]</scope>
    <source>
        <strain evidence="4 5">HMF4947</strain>
    </source>
</reference>
<keyword evidence="2" id="KW-0732">Signal</keyword>
<dbReference type="PANTHER" id="PTHR48081">
    <property type="entry name" value="AB HYDROLASE SUPERFAMILY PROTEIN C4A8.06C"/>
    <property type="match status" value="1"/>
</dbReference>
<accession>A0A7K1TDU0</accession>
<dbReference type="AlphaFoldDB" id="A0A7K1TDU0"/>
<protein>
    <submittedName>
        <fullName evidence="4">Alpha/beta fold hydrolase</fullName>
    </submittedName>
</protein>
<dbReference type="GO" id="GO:0016787">
    <property type="term" value="F:hydrolase activity"/>
    <property type="evidence" value="ECO:0007669"/>
    <property type="project" value="UniProtKB-KW"/>
</dbReference>
<dbReference type="Proteomes" id="UP000441336">
    <property type="component" value="Unassembled WGS sequence"/>
</dbReference>
<keyword evidence="1 4" id="KW-0378">Hydrolase</keyword>
<sequence>MKLFFRLLALPPLALLLAAVVLLAHEQAVASASRRVANVAYVAATAPDFDPQNHRLDIYQPKKAAAPRPVVLFIHGGSWNSGSKDNLLYRAIGRRLAKQGFVGVVISYRLSPQALVPAQADDCARALAWTVAHIKEYGGDPARIVLMGHSAGGGLAALLATGSDTLLAKHGLPRTAAHAVLLDDPAGLDMLTYLQKQEYEGDAQYLIPFTRDPAVWRQASALYHVRAGAPPYSIYIGGETYPSISSSGERFRQQLTQLGQPPKYTILPGKKHVGMVTQLFFESNELYAELKRLAQ</sequence>
<dbReference type="Gene3D" id="3.40.50.1820">
    <property type="entry name" value="alpha/beta hydrolase"/>
    <property type="match status" value="1"/>
</dbReference>
<comment type="caution">
    <text evidence="4">The sequence shown here is derived from an EMBL/GenBank/DDBJ whole genome shotgun (WGS) entry which is preliminary data.</text>
</comment>
<organism evidence="4 5">
    <name type="scientific">Hymenobacter ginkgonis</name>
    <dbReference type="NCBI Taxonomy" id="2682976"/>
    <lineage>
        <taxon>Bacteria</taxon>
        <taxon>Pseudomonadati</taxon>
        <taxon>Bacteroidota</taxon>
        <taxon>Cytophagia</taxon>
        <taxon>Cytophagales</taxon>
        <taxon>Hymenobacteraceae</taxon>
        <taxon>Hymenobacter</taxon>
    </lineage>
</organism>
<feature type="domain" description="BD-FAE-like" evidence="3">
    <location>
        <begin position="56"/>
        <end position="237"/>
    </location>
</feature>
<dbReference type="EMBL" id="WQKZ01000002">
    <property type="protein sequence ID" value="MVN76534.1"/>
    <property type="molecule type" value="Genomic_DNA"/>
</dbReference>
<dbReference type="SUPFAM" id="SSF53474">
    <property type="entry name" value="alpha/beta-Hydrolases"/>
    <property type="match status" value="1"/>
</dbReference>
<keyword evidence="5" id="KW-1185">Reference proteome</keyword>
<evidence type="ECO:0000259" key="3">
    <source>
        <dbReference type="Pfam" id="PF20434"/>
    </source>
</evidence>
<evidence type="ECO:0000313" key="5">
    <source>
        <dbReference type="Proteomes" id="UP000441336"/>
    </source>
</evidence>
<evidence type="ECO:0000256" key="1">
    <source>
        <dbReference type="ARBA" id="ARBA00022801"/>
    </source>
</evidence>
<dbReference type="InterPro" id="IPR029058">
    <property type="entry name" value="AB_hydrolase_fold"/>
</dbReference>
<dbReference type="InterPro" id="IPR050300">
    <property type="entry name" value="GDXG_lipolytic_enzyme"/>
</dbReference>